<dbReference type="Pfam" id="PF23878">
    <property type="entry name" value="TPR_ELP1"/>
    <property type="match status" value="1"/>
</dbReference>
<evidence type="ECO:0000313" key="3">
    <source>
        <dbReference type="Proteomes" id="UP000095767"/>
    </source>
</evidence>
<accession>A0A1E5VHR2</accession>
<evidence type="ECO:0000259" key="1">
    <source>
        <dbReference type="PROSITE" id="PS50181"/>
    </source>
</evidence>
<dbReference type="Pfam" id="PF23797">
    <property type="entry name" value="Beta-prop_ELP1_2nd"/>
    <property type="match status" value="1"/>
</dbReference>
<dbReference type="InterPro" id="IPR056167">
    <property type="entry name" value="A-sol_ELP1"/>
</dbReference>
<dbReference type="CDD" id="cd09917">
    <property type="entry name" value="F-box_SF"/>
    <property type="match status" value="1"/>
</dbReference>
<comment type="caution">
    <text evidence="2">The sequence shown here is derived from an EMBL/GenBank/DDBJ whole genome shotgun (WGS) entry which is preliminary data.</text>
</comment>
<dbReference type="InterPro" id="IPR056164">
    <property type="entry name" value="Beta-prop_ELP1_1st"/>
</dbReference>
<evidence type="ECO:0000313" key="2">
    <source>
        <dbReference type="EMBL" id="OEL24673.1"/>
    </source>
</evidence>
<dbReference type="InterPro" id="IPR056166">
    <property type="entry name" value="TPR_ELP1"/>
</dbReference>
<protein>
    <submittedName>
        <fullName evidence="2">Elongator complex protein 1</fullName>
    </submittedName>
</protein>
<organism evidence="2 3">
    <name type="scientific">Dichanthelium oligosanthes</name>
    <dbReference type="NCBI Taxonomy" id="888268"/>
    <lineage>
        <taxon>Eukaryota</taxon>
        <taxon>Viridiplantae</taxon>
        <taxon>Streptophyta</taxon>
        <taxon>Embryophyta</taxon>
        <taxon>Tracheophyta</taxon>
        <taxon>Spermatophyta</taxon>
        <taxon>Magnoliopsida</taxon>
        <taxon>Liliopsida</taxon>
        <taxon>Poales</taxon>
        <taxon>Poaceae</taxon>
        <taxon>PACMAD clade</taxon>
        <taxon>Panicoideae</taxon>
        <taxon>Panicodae</taxon>
        <taxon>Paniceae</taxon>
        <taxon>Dichantheliinae</taxon>
        <taxon>Dichanthelium</taxon>
    </lineage>
</organism>
<dbReference type="EMBL" id="LWDX02039139">
    <property type="protein sequence ID" value="OEL24673.1"/>
    <property type="molecule type" value="Genomic_DNA"/>
</dbReference>
<dbReference type="InterPro" id="IPR056165">
    <property type="entry name" value="Beta-prop_ELP1_2nd"/>
</dbReference>
<dbReference type="OrthoDB" id="40048at2759"/>
<dbReference type="SUPFAM" id="SSF69322">
    <property type="entry name" value="Tricorn protease domain 2"/>
    <property type="match status" value="1"/>
</dbReference>
<dbReference type="PROSITE" id="PS50181">
    <property type="entry name" value="FBOX"/>
    <property type="match status" value="1"/>
</dbReference>
<dbReference type="Pfam" id="PF03478">
    <property type="entry name" value="Beta-prop_KIB1-4"/>
    <property type="match status" value="3"/>
</dbReference>
<dbReference type="InterPro" id="IPR036047">
    <property type="entry name" value="F-box-like_dom_sf"/>
</dbReference>
<dbReference type="PANTHER" id="PTHR44586:SF6">
    <property type="entry name" value="OS11G0579600 PROTEIN"/>
    <property type="match status" value="1"/>
</dbReference>
<dbReference type="PANTHER" id="PTHR44586">
    <property type="entry name" value="F-BOX DOMAIN CONTAINING PROTEIN, EXPRESSED"/>
    <property type="match status" value="1"/>
</dbReference>
<dbReference type="InterPro" id="IPR001810">
    <property type="entry name" value="F-box_dom"/>
</dbReference>
<reference evidence="2 3" key="1">
    <citation type="submission" date="2016-09" db="EMBL/GenBank/DDBJ databases">
        <title>The draft genome of Dichanthelium oligosanthes: A C3 panicoid grass species.</title>
        <authorList>
            <person name="Studer A.J."/>
            <person name="Schnable J.C."/>
            <person name="Brutnell T.P."/>
        </authorList>
    </citation>
    <scope>NUCLEOTIDE SEQUENCE [LARGE SCALE GENOMIC DNA]</scope>
    <source>
        <strain evidence="3">cv. Kellogg 1175</strain>
        <tissue evidence="2">Leaf</tissue>
    </source>
</reference>
<feature type="domain" description="F-box" evidence="1">
    <location>
        <begin position="1"/>
        <end position="48"/>
    </location>
</feature>
<name>A0A1E5VHR2_9POAL</name>
<dbReference type="SUPFAM" id="SSF81383">
    <property type="entry name" value="F-box domain"/>
    <property type="match status" value="1"/>
</dbReference>
<dbReference type="Pfam" id="PF23925">
    <property type="entry name" value="A-sol_ELP1"/>
    <property type="match status" value="1"/>
</dbReference>
<dbReference type="Proteomes" id="UP000095767">
    <property type="component" value="Unassembled WGS sequence"/>
</dbReference>
<sequence length="1284" mass="142402">MASELPEDILMQVLAVLDVPDLARAGSFCSAWHGAYTSLCSLGRWKQPQTPCLLYTAKSRGQSAACLYSLAEKKPYTLALPDPPIRSSGPAVEQKLILEKTVDYCLFERMYIVQAPCWDLLQIHVALDGDASQPELESVEDVYFSEPDLPYPAYYSSRFEVYRVDMAAKKLVEISSLDESVLFLGQSQSLCLRAKECPQLNANHVYFTDDDVYKFFGANNRRRNIGVVSLGGGGGSEMRNLRLLTRFPQQLPLQLDGETLVASAVDAERRRAFFASSANFIYTVQLPTSSTQGQQSLPWSKIAAQHSDVEEVVLEPGDCILAMDYLMERESLLLGSSAGCLLLYNVEEKTTEVVGRLEGGVSTIASSPDGALLSVTTGLGQLLVITQDWEVLFETSLDPRVIIHRFAWTTAVSETSVALVIDGPHVLVTPLHLGLMPPPMSLFHLAFPCAVNEVSFVSSNSKTHLAAYLSNGSLCVVELPAPDTWEEFEGNRISVDPCCSDFTLDNCNKVTSVLMAVRKALEEQIEESSSRELCVLTTLARSEPPLLEEALNRIKVIRELELLGLDDARRKLYPSAEESLKHLLWLTDTEAVFGSALGLYDLNLAAIVALNSQKDPKEFLPFLKGLECLPPAVMRYTIDLRLGRYESALRNIVSAGNEYHEDCMKLLNANPQLFPLGLQLFNEPDKRNEILEAWGDHLSEEKCYGDAALTYQCCSSYEKSLKAYRACGDWKGVFTVAGLLELEKGEITQLAHELCDEFQALGKPGDAARVALEHDLVATVRDAASECAASLISEYQEGVLKVNQGVECFGHIQQRHPGEEMALVEHLKGMALTGSAENELKSLLVVLIQLGKEESARQVQQAADSFEVSQRAAVKLTEDTIFAALDLPDLIRAGSVCSAWHGACTSLYNLGRWKQPQTPCLLYTAKSRGESAACLYSLVEKKPYMLALPDPPIRRRRWLGSAYGWIITADERSELHLLNPIAGDQIDLPSVTTFEYVTPVYDGNGAVKEYSSWCALPGPYGPWNYGLPKLRDKFFQKVFLSSDPSSGDYIVAVIHNPYYKLSFARNGDDFWTSLPPHDGFADCVFKDGLLTASYQESQRLRLRCQEAAGLDIPDLIRSSSVCSSWHAAYTGFLRLGRCKPQQTPCLLYTAKSSGERAAGLYSLADKRAYTLPLPDPPIRSRHLIGSAHGWAVTADDRSELHLVNPVTGDQIALPSVTTMEHVTPVHGEDGAVRAYNYHDSWYDDWDDELDCQQQTWTFGLRKLRNYFFHKAFLSLLRFEPCSDL</sequence>
<dbReference type="Gene3D" id="1.20.1280.50">
    <property type="match status" value="1"/>
</dbReference>
<gene>
    <name evidence="2" type="ORF">BAE44_0014311</name>
</gene>
<proteinExistence type="predicted"/>
<keyword evidence="3" id="KW-1185">Reference proteome</keyword>
<dbReference type="STRING" id="888268.A0A1E5VHR2"/>
<dbReference type="UniPathway" id="UPA00988"/>
<dbReference type="Pfam" id="PF04762">
    <property type="entry name" value="Beta-prop_ELP1_1st"/>
    <property type="match status" value="1"/>
</dbReference>
<dbReference type="InterPro" id="IPR005174">
    <property type="entry name" value="KIB1-4_b-propeller"/>
</dbReference>